<dbReference type="BioCyc" id="RCHA213810:RUM_RS00495-MONOMER"/>
<dbReference type="Proteomes" id="UP000007054">
    <property type="component" value="Chromosome"/>
</dbReference>
<gene>
    <name evidence="2" type="ordered locus">RUM_01000</name>
</gene>
<dbReference type="AlphaFoldDB" id="D4L9S6"/>
<proteinExistence type="predicted"/>
<reference evidence="2" key="1">
    <citation type="submission" date="2010-03" db="EMBL/GenBank/DDBJ databases">
        <title>The genome sequence of Ruminococcus sp. 18P13.</title>
        <authorList>
            <consortium name="metaHIT consortium -- http://www.metahit.eu/"/>
            <person name="Pajon A."/>
            <person name="Turner K."/>
            <person name="Parkhill J."/>
            <person name="Bernalier A."/>
        </authorList>
    </citation>
    <scope>NUCLEOTIDE SEQUENCE [LARGE SCALE GENOMIC DNA]</scope>
    <source>
        <strain evidence="2">Type strain: 18P13</strain>
    </source>
</reference>
<sequence>MKKTIIFDTAIGTSNIGDIVILESLETQLENLLKQCFVVRYATHLKNFNFLTYLRLRAKRRYADECDYKFIMGTNLLSYDIFNTRRQWQIGLLTWPLYKNVIVAGVGTTQGRRRLTAYSKWIYKRILSKKYIHSVRDEESRELLESIGIRAINTGCPTLWKLTPEFCSQIPTEKASQCAFSLSGFKDQLDREKDGEILKILQQNYKALYFWCQTTEDEKYLDSFPDTKDIPRIYNLDVFGALLDKGDIDYIGTRLHGGIFALQHKVRSIIISIDHRAAGFHDTNNIVCLKREEIDKLDAMLNSTIRTEIVLKQENIDRWKAQFITGRE</sequence>
<name>D4L9S6_RUMC1</name>
<dbReference type="EMBL" id="FP929052">
    <property type="protein sequence ID" value="CBL16371.1"/>
    <property type="molecule type" value="Genomic_DNA"/>
</dbReference>
<dbReference type="PANTHER" id="PTHR36836">
    <property type="entry name" value="COLANIC ACID BIOSYNTHESIS PROTEIN WCAK"/>
    <property type="match status" value="1"/>
</dbReference>
<dbReference type="InterPro" id="IPR007345">
    <property type="entry name" value="Polysacch_pyruvyl_Trfase"/>
</dbReference>
<dbReference type="PATRIC" id="fig|213810.4.peg.1651"/>
<organism evidence="2 3">
    <name type="scientific">Ruminococcus champanellensis (strain DSM 18848 / JCM 17042 / KCTC 15320 / 18P13)</name>
    <dbReference type="NCBI Taxonomy" id="213810"/>
    <lineage>
        <taxon>Bacteria</taxon>
        <taxon>Bacillati</taxon>
        <taxon>Bacillota</taxon>
        <taxon>Clostridia</taxon>
        <taxon>Eubacteriales</taxon>
        <taxon>Oscillospiraceae</taxon>
        <taxon>Ruminococcus</taxon>
    </lineage>
</organism>
<dbReference type="PANTHER" id="PTHR36836:SF1">
    <property type="entry name" value="COLANIC ACID BIOSYNTHESIS PROTEIN WCAK"/>
    <property type="match status" value="1"/>
</dbReference>
<evidence type="ECO:0000313" key="3">
    <source>
        <dbReference type="Proteomes" id="UP000007054"/>
    </source>
</evidence>
<protein>
    <submittedName>
        <fullName evidence="2">Uncharacterized conserved protein</fullName>
    </submittedName>
</protein>
<dbReference type="RefSeq" id="WP_015557279.1">
    <property type="nucleotide sequence ID" value="NC_021039.1"/>
</dbReference>
<dbReference type="Pfam" id="PF04230">
    <property type="entry name" value="PS_pyruv_trans"/>
    <property type="match status" value="1"/>
</dbReference>
<accession>D4L9S6</accession>
<dbReference type="GeneID" id="83154960"/>
<evidence type="ECO:0000259" key="1">
    <source>
        <dbReference type="Pfam" id="PF04230"/>
    </source>
</evidence>
<dbReference type="HOGENOM" id="CLU_077611_0_0_9"/>
<reference evidence="2" key="2">
    <citation type="submission" date="2010-03" db="EMBL/GenBank/DDBJ databases">
        <authorList>
            <person name="Pajon A."/>
        </authorList>
    </citation>
    <scope>NUCLEOTIDE SEQUENCE</scope>
    <source>
        <strain evidence="2">Type strain: 18P13</strain>
    </source>
</reference>
<dbReference type="KEGG" id="rch:RUM_01000"/>
<evidence type="ECO:0000313" key="2">
    <source>
        <dbReference type="EMBL" id="CBL16371.1"/>
    </source>
</evidence>
<keyword evidence="3" id="KW-1185">Reference proteome</keyword>
<dbReference type="STRING" id="213810.RUM_01000"/>
<feature type="domain" description="Polysaccharide pyruvyl transferase" evidence="1">
    <location>
        <begin position="15"/>
        <end position="275"/>
    </location>
</feature>